<dbReference type="Gene3D" id="1.10.3720.10">
    <property type="entry name" value="MetI-like"/>
    <property type="match status" value="1"/>
</dbReference>
<keyword evidence="6 7" id="KW-0472">Membrane</keyword>
<evidence type="ECO:0000259" key="8">
    <source>
        <dbReference type="PROSITE" id="PS50928"/>
    </source>
</evidence>
<feature type="transmembrane region" description="Helical" evidence="7">
    <location>
        <begin position="21"/>
        <end position="42"/>
    </location>
</feature>
<dbReference type="GO" id="GO:0005886">
    <property type="term" value="C:plasma membrane"/>
    <property type="evidence" value="ECO:0007669"/>
    <property type="project" value="UniProtKB-SubCell"/>
</dbReference>
<comment type="similarity">
    <text evidence="7">Belongs to the binding-protein-dependent transport system permease family.</text>
</comment>
<keyword evidence="2 7" id="KW-0813">Transport</keyword>
<dbReference type="CDD" id="cd06261">
    <property type="entry name" value="TM_PBP2"/>
    <property type="match status" value="1"/>
</dbReference>
<dbReference type="Proteomes" id="UP000198847">
    <property type="component" value="Unassembled WGS sequence"/>
</dbReference>
<evidence type="ECO:0000256" key="3">
    <source>
        <dbReference type="ARBA" id="ARBA00022475"/>
    </source>
</evidence>
<dbReference type="InterPro" id="IPR000515">
    <property type="entry name" value="MetI-like"/>
</dbReference>
<name>A0A1H8WKF2_9FIRM</name>
<feature type="domain" description="ABC transmembrane type-1" evidence="8">
    <location>
        <begin position="79"/>
        <end position="260"/>
    </location>
</feature>
<evidence type="ECO:0000256" key="2">
    <source>
        <dbReference type="ARBA" id="ARBA00022448"/>
    </source>
</evidence>
<dbReference type="SUPFAM" id="SSF161098">
    <property type="entry name" value="MetI-like"/>
    <property type="match status" value="1"/>
</dbReference>
<dbReference type="Pfam" id="PF00528">
    <property type="entry name" value="BPD_transp_1"/>
    <property type="match status" value="1"/>
</dbReference>
<dbReference type="EMBL" id="FODY01000016">
    <property type="protein sequence ID" value="SEP27927.1"/>
    <property type="molecule type" value="Genomic_DNA"/>
</dbReference>
<evidence type="ECO:0000256" key="7">
    <source>
        <dbReference type="RuleBase" id="RU363032"/>
    </source>
</evidence>
<evidence type="ECO:0000313" key="10">
    <source>
        <dbReference type="Proteomes" id="UP000198847"/>
    </source>
</evidence>
<keyword evidence="10" id="KW-1185">Reference proteome</keyword>
<feature type="transmembrane region" description="Helical" evidence="7">
    <location>
        <begin position="120"/>
        <end position="140"/>
    </location>
</feature>
<accession>A0A1H8WKF2</accession>
<organism evidence="9 10">
    <name type="scientific">Propionispora vibrioides</name>
    <dbReference type="NCBI Taxonomy" id="112903"/>
    <lineage>
        <taxon>Bacteria</taxon>
        <taxon>Bacillati</taxon>
        <taxon>Bacillota</taxon>
        <taxon>Negativicutes</taxon>
        <taxon>Selenomonadales</taxon>
        <taxon>Sporomusaceae</taxon>
        <taxon>Propionispora</taxon>
    </lineage>
</organism>
<feature type="transmembrane region" description="Helical" evidence="7">
    <location>
        <begin position="86"/>
        <end position="108"/>
    </location>
</feature>
<protein>
    <submittedName>
        <fullName evidence="9">NitT/TauT family transport system permease protein</fullName>
    </submittedName>
</protein>
<dbReference type="RefSeq" id="WP_091748257.1">
    <property type="nucleotide sequence ID" value="NZ_FODY01000016.1"/>
</dbReference>
<dbReference type="PANTHER" id="PTHR30151:SF0">
    <property type="entry name" value="ABC TRANSPORTER PERMEASE PROTEIN MJ0413-RELATED"/>
    <property type="match status" value="1"/>
</dbReference>
<dbReference type="PROSITE" id="PS50928">
    <property type="entry name" value="ABC_TM1"/>
    <property type="match status" value="1"/>
</dbReference>
<feature type="transmembrane region" description="Helical" evidence="7">
    <location>
        <begin position="146"/>
        <end position="165"/>
    </location>
</feature>
<evidence type="ECO:0000256" key="4">
    <source>
        <dbReference type="ARBA" id="ARBA00022692"/>
    </source>
</evidence>
<dbReference type="InterPro" id="IPR035906">
    <property type="entry name" value="MetI-like_sf"/>
</dbReference>
<proteinExistence type="inferred from homology"/>
<dbReference type="OrthoDB" id="9804353at2"/>
<gene>
    <name evidence="9" type="ORF">SAMN04490178_11633</name>
</gene>
<comment type="subcellular location">
    <subcellularLocation>
        <location evidence="1 7">Cell membrane</location>
        <topology evidence="1 7">Multi-pass membrane protein</topology>
    </subcellularLocation>
</comment>
<evidence type="ECO:0000256" key="6">
    <source>
        <dbReference type="ARBA" id="ARBA00023136"/>
    </source>
</evidence>
<sequence>MEVIWKETSSGRKRLLSVQGIARWFGDGLYTNSSIIIFLLLWEIAPRVGWVEQTFISPPSVVLATLRELLLDGTLLKHISASLGRALGGFAIAAVVGIPLGFFLGGWFKLFERIATPVLRLLNAVNPFSLFPVFILLFGIGEVSKVAMIVWVCVWPVLLHTITGVKEIDPLLIKSAQSMGVKGKELFYKVILPAAAPAIFHGLKMSSGVAFFMLIAAEMIGASSGLGWLVWNAQINYQIPILFAATVVISGLGLSLNYLFGKLERKLISWQEHTPEY</sequence>
<feature type="transmembrane region" description="Helical" evidence="7">
    <location>
        <begin position="209"/>
        <end position="229"/>
    </location>
</feature>
<reference evidence="9 10" key="1">
    <citation type="submission" date="2016-10" db="EMBL/GenBank/DDBJ databases">
        <authorList>
            <person name="de Groot N.N."/>
        </authorList>
    </citation>
    <scope>NUCLEOTIDE SEQUENCE [LARGE SCALE GENOMIC DNA]</scope>
    <source>
        <strain evidence="9 10">DSM 13305</strain>
    </source>
</reference>
<dbReference type="PANTHER" id="PTHR30151">
    <property type="entry name" value="ALKANE SULFONATE ABC TRANSPORTER-RELATED, MEMBRANE SUBUNIT"/>
    <property type="match status" value="1"/>
</dbReference>
<feature type="transmembrane region" description="Helical" evidence="7">
    <location>
        <begin position="186"/>
        <end position="203"/>
    </location>
</feature>
<keyword evidence="3" id="KW-1003">Cell membrane</keyword>
<evidence type="ECO:0000256" key="5">
    <source>
        <dbReference type="ARBA" id="ARBA00022989"/>
    </source>
</evidence>
<evidence type="ECO:0000313" key="9">
    <source>
        <dbReference type="EMBL" id="SEP27927.1"/>
    </source>
</evidence>
<evidence type="ECO:0000256" key="1">
    <source>
        <dbReference type="ARBA" id="ARBA00004651"/>
    </source>
</evidence>
<keyword evidence="5 7" id="KW-1133">Transmembrane helix</keyword>
<dbReference type="GO" id="GO:0055085">
    <property type="term" value="P:transmembrane transport"/>
    <property type="evidence" value="ECO:0007669"/>
    <property type="project" value="InterPro"/>
</dbReference>
<keyword evidence="4 7" id="KW-0812">Transmembrane</keyword>
<feature type="transmembrane region" description="Helical" evidence="7">
    <location>
        <begin position="241"/>
        <end position="260"/>
    </location>
</feature>
<dbReference type="AlphaFoldDB" id="A0A1H8WKF2"/>
<dbReference type="STRING" id="112903.SAMN04490178_11633"/>